<evidence type="ECO:0000313" key="4">
    <source>
        <dbReference type="EMBL" id="TNN89651.1"/>
    </source>
</evidence>
<evidence type="ECO:0000259" key="3">
    <source>
        <dbReference type="PROSITE" id="PS51864"/>
    </source>
</evidence>
<reference evidence="4 5" key="1">
    <citation type="submission" date="2019-03" db="EMBL/GenBank/DDBJ databases">
        <title>First draft genome of Liparis tanakae, snailfish: a comprehensive survey of snailfish specific genes.</title>
        <authorList>
            <person name="Kim W."/>
            <person name="Song I."/>
            <person name="Jeong J.-H."/>
            <person name="Kim D."/>
            <person name="Kim S."/>
            <person name="Ryu S."/>
            <person name="Song J.Y."/>
            <person name="Lee S.K."/>
        </authorList>
    </citation>
    <scope>NUCLEOTIDE SEQUENCE [LARGE SCALE GENOMIC DNA]</scope>
    <source>
        <tissue evidence="4">Muscle</tissue>
    </source>
</reference>
<keyword evidence="2" id="KW-0378">Hydrolase</keyword>
<dbReference type="InterPro" id="IPR024079">
    <property type="entry name" value="MetalloPept_cat_dom_sf"/>
</dbReference>
<dbReference type="InterPro" id="IPR001506">
    <property type="entry name" value="Peptidase_M12A"/>
</dbReference>
<name>A0A4Z2JI96_9TELE</name>
<dbReference type="PROSITE" id="PS51864">
    <property type="entry name" value="ASTACIN"/>
    <property type="match status" value="1"/>
</dbReference>
<comment type="cofactor">
    <cofactor evidence="2">
        <name>Zn(2+)</name>
        <dbReference type="ChEBI" id="CHEBI:29105"/>
    </cofactor>
    <text evidence="2">Binds 1 zinc ion per subunit.</text>
</comment>
<dbReference type="Proteomes" id="UP000314294">
    <property type="component" value="Unassembled WGS sequence"/>
</dbReference>
<keyword evidence="2" id="KW-0862">Zinc</keyword>
<accession>A0A4Z2JI96</accession>
<dbReference type="PANTHER" id="PTHR10127:SF860">
    <property type="entry name" value="TOLLOID-LIKE PROTEIN 1"/>
    <property type="match status" value="1"/>
</dbReference>
<evidence type="ECO:0000313" key="5">
    <source>
        <dbReference type="Proteomes" id="UP000314294"/>
    </source>
</evidence>
<feature type="domain" description="Peptidase M12A" evidence="3">
    <location>
        <begin position="1"/>
        <end position="87"/>
    </location>
</feature>
<organism evidence="4 5">
    <name type="scientific">Liparis tanakae</name>
    <name type="common">Tanaka's snailfish</name>
    <dbReference type="NCBI Taxonomy" id="230148"/>
    <lineage>
        <taxon>Eukaryota</taxon>
        <taxon>Metazoa</taxon>
        <taxon>Chordata</taxon>
        <taxon>Craniata</taxon>
        <taxon>Vertebrata</taxon>
        <taxon>Euteleostomi</taxon>
        <taxon>Actinopterygii</taxon>
        <taxon>Neopterygii</taxon>
        <taxon>Teleostei</taxon>
        <taxon>Neoteleostei</taxon>
        <taxon>Acanthomorphata</taxon>
        <taxon>Eupercaria</taxon>
        <taxon>Perciformes</taxon>
        <taxon>Cottioidei</taxon>
        <taxon>Cottales</taxon>
        <taxon>Liparidae</taxon>
        <taxon>Liparis</taxon>
    </lineage>
</organism>
<dbReference type="PRINTS" id="PR00480">
    <property type="entry name" value="ASTACIN"/>
</dbReference>
<dbReference type="GO" id="GO:0004222">
    <property type="term" value="F:metalloendopeptidase activity"/>
    <property type="evidence" value="ECO:0007669"/>
    <property type="project" value="UniProtKB-UniRule"/>
</dbReference>
<protein>
    <recommendedName>
        <fullName evidence="2">Metalloendopeptidase</fullName>
        <ecNumber evidence="2">3.4.24.-</ecNumber>
    </recommendedName>
</protein>
<dbReference type="OrthoDB" id="431034at2759"/>
<dbReference type="SUPFAM" id="SSF55486">
    <property type="entry name" value="Metalloproteases ('zincins'), catalytic domain"/>
    <property type="match status" value="1"/>
</dbReference>
<keyword evidence="2" id="KW-0479">Metal-binding</keyword>
<dbReference type="GO" id="GO:0005615">
    <property type="term" value="C:extracellular space"/>
    <property type="evidence" value="ECO:0007669"/>
    <property type="project" value="TreeGrafter"/>
</dbReference>
<evidence type="ECO:0000256" key="1">
    <source>
        <dbReference type="PROSITE-ProRule" id="PRU01211"/>
    </source>
</evidence>
<dbReference type="EC" id="3.4.24.-" evidence="2"/>
<keyword evidence="5" id="KW-1185">Reference proteome</keyword>
<dbReference type="EMBL" id="SRLO01000001">
    <property type="protein sequence ID" value="TNN89651.1"/>
    <property type="molecule type" value="Genomic_DNA"/>
</dbReference>
<comment type="caution">
    <text evidence="4">The sequence shown here is derived from an EMBL/GenBank/DDBJ whole genome shotgun (WGS) entry which is preliminary data.</text>
</comment>
<dbReference type="Gene3D" id="3.40.390.10">
    <property type="entry name" value="Collagenase (Catalytic Domain)"/>
    <property type="match status" value="1"/>
</dbReference>
<dbReference type="GO" id="GO:0046872">
    <property type="term" value="F:metal ion binding"/>
    <property type="evidence" value="ECO:0007669"/>
    <property type="project" value="UniProtKB-KW"/>
</dbReference>
<dbReference type="GO" id="GO:0009953">
    <property type="term" value="P:dorsal/ventral pattern formation"/>
    <property type="evidence" value="ECO:0007669"/>
    <property type="project" value="TreeGrafter"/>
</dbReference>
<dbReference type="PANTHER" id="PTHR10127">
    <property type="entry name" value="DISCOIDIN, CUB, EGF, LAMININ , AND ZINC METALLOPROTEASE DOMAIN CONTAINING"/>
    <property type="match status" value="1"/>
</dbReference>
<evidence type="ECO:0000256" key="2">
    <source>
        <dbReference type="RuleBase" id="RU361183"/>
    </source>
</evidence>
<sequence length="107" mass="12148">MCVSLCVRFPGQEYNFLKMEPGEVNSLGESYDFDSIMHYARNTFSRGMFLDTILPSRDENGVRPAIGQRTRLSKGDIAQARKLYRCPGTDIFNTRPQCVCVRVCVCV</sequence>
<proteinExistence type="predicted"/>
<dbReference type="AlphaFoldDB" id="A0A4Z2JI96"/>
<gene>
    <name evidence="4" type="primary">tll1_3</name>
    <name evidence="4" type="ORF">EYF80_000254</name>
</gene>
<dbReference type="Pfam" id="PF01400">
    <property type="entry name" value="Astacin"/>
    <property type="match status" value="1"/>
</dbReference>
<keyword evidence="2" id="KW-0645">Protease</keyword>
<keyword evidence="2" id="KW-0482">Metalloprotease</keyword>
<comment type="caution">
    <text evidence="1">Lacks conserved residue(s) required for the propagation of feature annotation.</text>
</comment>
<dbReference type="GO" id="GO:0016485">
    <property type="term" value="P:protein processing"/>
    <property type="evidence" value="ECO:0007669"/>
    <property type="project" value="TreeGrafter"/>
</dbReference>